<feature type="domain" description="Gp5/Type VI secretion system Vgr protein OB-fold" evidence="1">
    <location>
        <begin position="380"/>
        <end position="454"/>
    </location>
</feature>
<dbReference type="STRING" id="192903.SAMN04488513_10912"/>
<name>A0A1M6M6R0_9FLAO</name>
<accession>A0A1M6M6R0</accession>
<dbReference type="SUPFAM" id="SSF69255">
    <property type="entry name" value="gp5 N-terminal domain-like"/>
    <property type="match status" value="1"/>
</dbReference>
<dbReference type="InterPro" id="IPR006531">
    <property type="entry name" value="Gp5/Vgr_OB"/>
</dbReference>
<dbReference type="InterPro" id="IPR006533">
    <property type="entry name" value="T6SS_Vgr_RhsGE"/>
</dbReference>
<dbReference type="EMBL" id="FQYU01000009">
    <property type="protein sequence ID" value="SHJ79104.1"/>
    <property type="molecule type" value="Genomic_DNA"/>
</dbReference>
<sequence length="583" mass="63047">MLLADLHIPKGTERPSYRILVDGTELDGAFTVRTLAVTKAINKIPTARIELVDGSVAEADFVSSNEDALVPGKTMEIKLGYLGEEEAVFKGLIVKHGIKTTGANSNSLLIVEAKGEAVKLTVGRKNRYFSDSTDSDVIQTVLGDYSDITPDIEATDTVHAQMVQYYCTDWDFMVSRAETNGQLVMADDATLKIAAPDFGQEPVANLAYGHNILEFDFEMDARNQFSTIETRAWDTANQEVVTSSNQPRQITEQGNLSSADLSATLGVDPLNYQHSGSLDPEELQSWTNARMLRSQLSKITGRIKILGNNAIKPGDLVHLEGVGDRFNGTAFVSGVSHSYASNWNTHLQIGLDPKFLTETYDDVQAIPSSALLPAISGLHVGKVTAVHDDPRGENRIKVKLPIISTEEEGTWARITTLDAGDNRGSFFLPEVDDEVIVGFLNEDPRNPIVIGMVHSSARPAPFEATEENNEKGYVSRSEMKLVFDDDKNHILLETPNGNKLLLSEDEGGIQLEDENGNQVTMNSDGIALDSAGDVNIKASGDVNIEGTNVNLKAQSALKAEGASGAEVSSSATLTLKGSLVQIN</sequence>
<organism evidence="2 3">
    <name type="scientific">Pseudozobellia thermophila</name>
    <dbReference type="NCBI Taxonomy" id="192903"/>
    <lineage>
        <taxon>Bacteria</taxon>
        <taxon>Pseudomonadati</taxon>
        <taxon>Bacteroidota</taxon>
        <taxon>Flavobacteriia</taxon>
        <taxon>Flavobacteriales</taxon>
        <taxon>Flavobacteriaceae</taxon>
        <taxon>Pseudozobellia</taxon>
    </lineage>
</organism>
<protein>
    <submittedName>
        <fullName evidence="2">Rhs element Vgr protein</fullName>
    </submittedName>
</protein>
<dbReference type="SUPFAM" id="SSF69279">
    <property type="entry name" value="Phage tail proteins"/>
    <property type="match status" value="1"/>
</dbReference>
<gene>
    <name evidence="2" type="ORF">SAMN04488513_10912</name>
</gene>
<dbReference type="AlphaFoldDB" id="A0A1M6M6R0"/>
<dbReference type="OrthoDB" id="1907165at2"/>
<dbReference type="NCBIfam" id="TIGR01646">
    <property type="entry name" value="vgr_GE"/>
    <property type="match status" value="1"/>
</dbReference>
<dbReference type="Pfam" id="PF05954">
    <property type="entry name" value="Phage_GPD"/>
    <property type="match status" value="1"/>
</dbReference>
<dbReference type="RefSeq" id="WP_072995087.1">
    <property type="nucleotide sequence ID" value="NZ_FQYU01000009.1"/>
</dbReference>
<dbReference type="InterPro" id="IPR037026">
    <property type="entry name" value="Vgr_OB-fold_dom_sf"/>
</dbReference>
<evidence type="ECO:0000313" key="3">
    <source>
        <dbReference type="Proteomes" id="UP000184543"/>
    </source>
</evidence>
<dbReference type="Pfam" id="PF04717">
    <property type="entry name" value="Phage_base_V"/>
    <property type="match status" value="1"/>
</dbReference>
<evidence type="ECO:0000313" key="2">
    <source>
        <dbReference type="EMBL" id="SHJ79104.1"/>
    </source>
</evidence>
<dbReference type="Gene3D" id="2.40.50.230">
    <property type="entry name" value="Gp5 N-terminal domain"/>
    <property type="match status" value="1"/>
</dbReference>
<dbReference type="Gene3D" id="3.55.50.10">
    <property type="entry name" value="Baseplate protein-like domains"/>
    <property type="match status" value="1"/>
</dbReference>
<dbReference type="Proteomes" id="UP000184543">
    <property type="component" value="Unassembled WGS sequence"/>
</dbReference>
<proteinExistence type="predicted"/>
<keyword evidence="3" id="KW-1185">Reference proteome</keyword>
<reference evidence="3" key="1">
    <citation type="submission" date="2016-11" db="EMBL/GenBank/DDBJ databases">
        <authorList>
            <person name="Varghese N."/>
            <person name="Submissions S."/>
        </authorList>
    </citation>
    <scope>NUCLEOTIDE SEQUENCE [LARGE SCALE GENOMIC DNA]</scope>
    <source>
        <strain evidence="3">DSM 19858</strain>
    </source>
</reference>
<evidence type="ECO:0000259" key="1">
    <source>
        <dbReference type="Pfam" id="PF04717"/>
    </source>
</evidence>